<protein>
    <recommendedName>
        <fullName evidence="3">Type III secretion apparatus</fullName>
    </recommendedName>
</protein>
<sequence length="143" mass="16593">MRHRRSAAAADAADRKQLLKAVLHLKTQREMRFRRALAGVSREERQNEAATGEGDARLAQLARTRHDLLSWRGMATVGTLGRKTLEMQGVLQRVYALSDELRHLRQARATLRDRRRDLQEARVILLKKQEKLKQVLTDEQYQN</sequence>
<accession>A0A193QJL6</accession>
<reference evidence="1 2" key="1">
    <citation type="submission" date="2015-05" db="EMBL/GenBank/DDBJ databases">
        <authorList>
            <person name="Goodhead I."/>
        </authorList>
    </citation>
    <scope>NUCLEOTIDE SEQUENCE [LARGE SCALE GENOMIC DNA]</scope>
    <source>
        <strain evidence="2">morsitans</strain>
    </source>
</reference>
<dbReference type="Proteomes" id="UP000245838">
    <property type="component" value="Chromosome sggmmb4_Chromosome"/>
</dbReference>
<proteinExistence type="predicted"/>
<name>A0A193QJL6_SODGM</name>
<organism evidence="1 2">
    <name type="scientific">Sodalis glossinidius (strain morsitans)</name>
    <dbReference type="NCBI Taxonomy" id="343509"/>
    <lineage>
        <taxon>Bacteria</taxon>
        <taxon>Pseudomonadati</taxon>
        <taxon>Pseudomonadota</taxon>
        <taxon>Gammaproteobacteria</taxon>
        <taxon>Enterobacterales</taxon>
        <taxon>Bruguierivoracaceae</taxon>
        <taxon>Sodalis</taxon>
    </lineage>
</organism>
<dbReference type="AlphaFoldDB" id="A0A193QJL6"/>
<evidence type="ECO:0000313" key="2">
    <source>
        <dbReference type="Proteomes" id="UP000245838"/>
    </source>
</evidence>
<gene>
    <name evidence="1" type="ORF">SGGMMB4_02913</name>
</gene>
<dbReference type="EMBL" id="LN854557">
    <property type="protein sequence ID" value="CRL45298.1"/>
    <property type="molecule type" value="Genomic_DNA"/>
</dbReference>
<evidence type="ECO:0008006" key="3">
    <source>
        <dbReference type="Google" id="ProtNLM"/>
    </source>
</evidence>
<evidence type="ECO:0000313" key="1">
    <source>
        <dbReference type="EMBL" id="CRL45298.1"/>
    </source>
</evidence>